<proteinExistence type="predicted"/>
<dbReference type="VEuPathDB" id="FungiDB:PYU1_G013480"/>
<dbReference type="Proteomes" id="UP000019132">
    <property type="component" value="Unassembled WGS sequence"/>
</dbReference>
<sequence length="348" mass="38055">MASNTTGYQGFRSFAVQECPTLKTGETYASRATKFSKMGSRIITPPETNRLGKYTHESIAAQSIGGHVMPSDYHVPDKRGVMVHEKLPATKPFIATSTYQQDFAAFDDEMRAVLAVPLESYAQAFVSVADGEDHGEQHTIELCQVPHVLKRALGDAATARVIEIFRSFLDRQCGSARDHLSWENLERAVTHVHDVFAHELEAFAKNLKRTGSFSGVGPLVKVIPATTPASSYTLDYGVYGDQPLDRPYVRKRGMASTTADLTPGTTQNTHQMPGYVGFLPRTTHNPHAVAQADGAVLRSPRGDLRLYHSSNLPGYTGHKPVDCANFRGECRAGSDPRTTTGAGYHPHI</sequence>
<evidence type="ECO:0000313" key="2">
    <source>
        <dbReference type="Proteomes" id="UP000019132"/>
    </source>
</evidence>
<evidence type="ECO:0000313" key="1">
    <source>
        <dbReference type="EnsemblProtists" id="PYU1_T013509"/>
    </source>
</evidence>
<keyword evidence="2" id="KW-1185">Reference proteome</keyword>
<dbReference type="EMBL" id="GL376593">
    <property type="status" value="NOT_ANNOTATED_CDS"/>
    <property type="molecule type" value="Genomic_DNA"/>
</dbReference>
<dbReference type="eggNOG" id="ENOG502S63T">
    <property type="taxonomic scope" value="Eukaryota"/>
</dbReference>
<dbReference type="HOGENOM" id="CLU_067467_0_0_1"/>
<dbReference type="InParanoid" id="K3X8G0"/>
<accession>K3X8G0</accession>
<name>K3X8G0_GLOUD</name>
<reference evidence="1" key="3">
    <citation type="submission" date="2015-02" db="UniProtKB">
        <authorList>
            <consortium name="EnsemblProtists"/>
        </authorList>
    </citation>
    <scope>IDENTIFICATION</scope>
    <source>
        <strain evidence="1">DAOM BR144</strain>
    </source>
</reference>
<reference evidence="2" key="2">
    <citation type="submission" date="2010-04" db="EMBL/GenBank/DDBJ databases">
        <authorList>
            <person name="Buell R."/>
            <person name="Hamilton J."/>
            <person name="Hostetler J."/>
        </authorList>
    </citation>
    <scope>NUCLEOTIDE SEQUENCE [LARGE SCALE GENOMIC DNA]</scope>
    <source>
        <strain evidence="2">DAOM:BR144</strain>
    </source>
</reference>
<protein>
    <submittedName>
        <fullName evidence="1">Uncharacterized protein</fullName>
    </submittedName>
</protein>
<dbReference type="AlphaFoldDB" id="K3X8G0"/>
<dbReference type="EnsemblProtists" id="PYU1_T013509">
    <property type="protein sequence ID" value="PYU1_T013509"/>
    <property type="gene ID" value="PYU1_G013480"/>
</dbReference>
<dbReference type="OMA" id="CANYRGE"/>
<organism evidence="1 2">
    <name type="scientific">Globisporangium ultimum (strain ATCC 200006 / CBS 805.95 / DAOM BR144)</name>
    <name type="common">Pythium ultimum</name>
    <dbReference type="NCBI Taxonomy" id="431595"/>
    <lineage>
        <taxon>Eukaryota</taxon>
        <taxon>Sar</taxon>
        <taxon>Stramenopiles</taxon>
        <taxon>Oomycota</taxon>
        <taxon>Peronosporomycetes</taxon>
        <taxon>Pythiales</taxon>
        <taxon>Pythiaceae</taxon>
        <taxon>Globisporangium</taxon>
    </lineage>
</organism>
<reference evidence="2" key="1">
    <citation type="journal article" date="2010" name="Genome Biol.">
        <title>Genome sequence of the necrotrophic plant pathogen Pythium ultimum reveals original pathogenicity mechanisms and effector repertoire.</title>
        <authorList>
            <person name="Levesque C.A."/>
            <person name="Brouwer H."/>
            <person name="Cano L."/>
            <person name="Hamilton J.P."/>
            <person name="Holt C."/>
            <person name="Huitema E."/>
            <person name="Raffaele S."/>
            <person name="Robideau G.P."/>
            <person name="Thines M."/>
            <person name="Win J."/>
            <person name="Zerillo M.M."/>
            <person name="Beakes G.W."/>
            <person name="Boore J.L."/>
            <person name="Busam D."/>
            <person name="Dumas B."/>
            <person name="Ferriera S."/>
            <person name="Fuerstenberg S.I."/>
            <person name="Gachon C.M."/>
            <person name="Gaulin E."/>
            <person name="Govers F."/>
            <person name="Grenville-Briggs L."/>
            <person name="Horner N."/>
            <person name="Hostetler J."/>
            <person name="Jiang R.H."/>
            <person name="Johnson J."/>
            <person name="Krajaejun T."/>
            <person name="Lin H."/>
            <person name="Meijer H.J."/>
            <person name="Moore B."/>
            <person name="Morris P."/>
            <person name="Phuntmart V."/>
            <person name="Puiu D."/>
            <person name="Shetty J."/>
            <person name="Stajich J.E."/>
            <person name="Tripathy S."/>
            <person name="Wawra S."/>
            <person name="van West P."/>
            <person name="Whitty B.R."/>
            <person name="Coutinho P.M."/>
            <person name="Henrissat B."/>
            <person name="Martin F."/>
            <person name="Thomas P.D."/>
            <person name="Tyler B.M."/>
            <person name="De Vries R.P."/>
            <person name="Kamoun S."/>
            <person name="Yandell M."/>
            <person name="Tisserat N."/>
            <person name="Buell C.R."/>
        </authorList>
    </citation>
    <scope>NUCLEOTIDE SEQUENCE</scope>
    <source>
        <strain evidence="2">DAOM:BR144</strain>
    </source>
</reference>